<name>A0A1J7J4T4_9PEZI</name>
<dbReference type="InParanoid" id="A0A1J7J4T4"/>
<reference evidence="2 3" key="1">
    <citation type="submission" date="2016-10" db="EMBL/GenBank/DDBJ databases">
        <title>Draft genome sequence of Coniochaeta ligniaria NRRL30616, a lignocellulolytic fungus for bioabatement of inhibitors in plant biomass hydrolysates.</title>
        <authorList>
            <consortium name="DOE Joint Genome Institute"/>
            <person name="Jimenez D.J."/>
            <person name="Hector R.E."/>
            <person name="Riley R."/>
            <person name="Sun H."/>
            <person name="Grigoriev I.V."/>
            <person name="Van Elsas J.D."/>
            <person name="Nichols N.N."/>
        </authorList>
    </citation>
    <scope>NUCLEOTIDE SEQUENCE [LARGE SCALE GENOMIC DNA]</scope>
    <source>
        <strain evidence="2 3">NRRL 30616</strain>
    </source>
</reference>
<proteinExistence type="predicted"/>
<sequence>MKATSQTHKRPVPVHATRNKTSPTTPTPPRPVGHVTRRSNPALVTPSSSTSTSPNASSKLSASGPPSPPREGVAATRIFVSPNTNMRSEIRRLLVFRWRFRHFRHFATSADERKIRDLLTYRRLDQHGMRRHYHPRRTLDSTTLFITEGLAVGDFAVDISSSIAPGVVILFASRAGFRQPNPPVLQQHQPWQCFRNPQEGPSTKLPIRGKTAVTDEDPARSTHPESASNSQVTRVITKCIDCQKGFNTKVKLFNHFTNNQIAGIIVRGRQLQLEGPIRPGNGRSEGDFPRSSSLDTRRRVNGSSNPMDSILATYLNTITALPVGNNVDLHRLYRPGGTLYDATLTASDKGVPDLFTTEATVALVELSKLLDDALATGDTSPKPKGSPVERSDSKCLPRRILWPVPRVRRGPACDPHVHSAGRDGRVNTAQTSVVRVYYSDGATEWQLDGCGGDINYKDGGFVSNGRYDKAATAKRYEQLERGQDIAPKGAFAGGGASPGASAGSASYAISRVLLSRTRVQRKV</sequence>
<dbReference type="Proteomes" id="UP000182658">
    <property type="component" value="Unassembled WGS sequence"/>
</dbReference>
<accession>A0A1J7J4T4</accession>
<evidence type="ECO:0000256" key="1">
    <source>
        <dbReference type="SAM" id="MobiDB-lite"/>
    </source>
</evidence>
<protein>
    <submittedName>
        <fullName evidence="2">Uncharacterized protein</fullName>
    </submittedName>
</protein>
<dbReference type="EMBL" id="KV875104">
    <property type="protein sequence ID" value="OIW24156.1"/>
    <property type="molecule type" value="Genomic_DNA"/>
</dbReference>
<evidence type="ECO:0000313" key="2">
    <source>
        <dbReference type="EMBL" id="OIW24156.1"/>
    </source>
</evidence>
<keyword evidence="3" id="KW-1185">Reference proteome</keyword>
<feature type="region of interest" description="Disordered" evidence="1">
    <location>
        <begin position="1"/>
        <end position="73"/>
    </location>
</feature>
<feature type="compositionally biased region" description="Low complexity" evidence="1">
    <location>
        <begin position="41"/>
        <end position="63"/>
    </location>
</feature>
<dbReference type="AlphaFoldDB" id="A0A1J7J4T4"/>
<gene>
    <name evidence="2" type="ORF">CONLIGDRAFT_685780</name>
</gene>
<organism evidence="2 3">
    <name type="scientific">Coniochaeta ligniaria NRRL 30616</name>
    <dbReference type="NCBI Taxonomy" id="1408157"/>
    <lineage>
        <taxon>Eukaryota</taxon>
        <taxon>Fungi</taxon>
        <taxon>Dikarya</taxon>
        <taxon>Ascomycota</taxon>
        <taxon>Pezizomycotina</taxon>
        <taxon>Sordariomycetes</taxon>
        <taxon>Sordariomycetidae</taxon>
        <taxon>Coniochaetales</taxon>
        <taxon>Coniochaetaceae</taxon>
        <taxon>Coniochaeta</taxon>
    </lineage>
</organism>
<feature type="region of interest" description="Disordered" evidence="1">
    <location>
        <begin position="275"/>
        <end position="302"/>
    </location>
</feature>
<evidence type="ECO:0000313" key="3">
    <source>
        <dbReference type="Proteomes" id="UP000182658"/>
    </source>
</evidence>